<dbReference type="Pfam" id="PF10698">
    <property type="entry name" value="DUF2505"/>
    <property type="match status" value="1"/>
</dbReference>
<name>A0A6G6WGC7_9ACTN</name>
<dbReference type="Proteomes" id="UP000502996">
    <property type="component" value="Chromosome"/>
</dbReference>
<dbReference type="InterPro" id="IPR019639">
    <property type="entry name" value="DUF2505"/>
</dbReference>
<reference evidence="1 2" key="1">
    <citation type="submission" date="2020-02" db="EMBL/GenBank/DDBJ databases">
        <title>Full genome sequence of Nocardioides sp. R-3366.</title>
        <authorList>
            <person name="Im W.-T."/>
        </authorList>
    </citation>
    <scope>NUCLEOTIDE SEQUENCE [LARGE SCALE GENOMIC DNA]</scope>
    <source>
        <strain evidence="1 2">R-3366</strain>
    </source>
</reference>
<dbReference type="Gene3D" id="3.30.530.20">
    <property type="match status" value="1"/>
</dbReference>
<evidence type="ECO:0000313" key="2">
    <source>
        <dbReference type="Proteomes" id="UP000502996"/>
    </source>
</evidence>
<dbReference type="KEGG" id="nano:G5V58_16810"/>
<dbReference type="EMBL" id="CP049257">
    <property type="protein sequence ID" value="QIG44213.1"/>
    <property type="molecule type" value="Genomic_DNA"/>
</dbReference>
<organism evidence="1 2">
    <name type="scientific">Nocardioides anomalus</name>
    <dbReference type="NCBI Taxonomy" id="2712223"/>
    <lineage>
        <taxon>Bacteria</taxon>
        <taxon>Bacillati</taxon>
        <taxon>Actinomycetota</taxon>
        <taxon>Actinomycetes</taxon>
        <taxon>Propionibacteriales</taxon>
        <taxon>Nocardioidaceae</taxon>
        <taxon>Nocardioides</taxon>
    </lineage>
</organism>
<dbReference type="SUPFAM" id="SSF55961">
    <property type="entry name" value="Bet v1-like"/>
    <property type="match status" value="1"/>
</dbReference>
<accession>A0A6G6WGC7</accession>
<gene>
    <name evidence="1" type="ORF">G5V58_16810</name>
</gene>
<dbReference type="InterPro" id="IPR023393">
    <property type="entry name" value="START-like_dom_sf"/>
</dbReference>
<dbReference type="RefSeq" id="WP_165235222.1">
    <property type="nucleotide sequence ID" value="NZ_CP049257.1"/>
</dbReference>
<dbReference type="AlphaFoldDB" id="A0A6G6WGC7"/>
<proteinExistence type="predicted"/>
<evidence type="ECO:0000313" key="1">
    <source>
        <dbReference type="EMBL" id="QIG44213.1"/>
    </source>
</evidence>
<keyword evidence="2" id="KW-1185">Reference proteome</keyword>
<sequence length="160" mass="16919">MATTLTCELTYDAPLTDVGEMLMDPAFRERVCDAQGATRRTVSVGPDGGGMKVVIDQVQGAEGIPGFARKFVGDEINLVQTERWDDVENGVVEVVIPGKPGQMGGTITLREAGGTTTETVVMEIKVGIPLVGGKIESLIADLLRKALRAENAVGRQHLAG</sequence>
<protein>
    <submittedName>
        <fullName evidence="1">DUF2505 domain-containing protein</fullName>
    </submittedName>
</protein>